<protein>
    <submittedName>
        <fullName evidence="5">TetR family transcriptional regulator</fullName>
    </submittedName>
</protein>
<dbReference type="PANTHER" id="PTHR30328">
    <property type="entry name" value="TRANSCRIPTIONAL REPRESSOR"/>
    <property type="match status" value="1"/>
</dbReference>
<dbReference type="EMBL" id="AP023354">
    <property type="protein sequence ID" value="BCJ29025.1"/>
    <property type="molecule type" value="Genomic_DNA"/>
</dbReference>
<dbReference type="PRINTS" id="PR00455">
    <property type="entry name" value="HTHTETR"/>
</dbReference>
<dbReference type="InterPro" id="IPR009057">
    <property type="entry name" value="Homeodomain-like_sf"/>
</dbReference>
<keyword evidence="6" id="KW-1185">Reference proteome</keyword>
<evidence type="ECO:0000259" key="4">
    <source>
        <dbReference type="PROSITE" id="PS50977"/>
    </source>
</evidence>
<evidence type="ECO:0000313" key="5">
    <source>
        <dbReference type="EMBL" id="BCJ29025.1"/>
    </source>
</evidence>
<evidence type="ECO:0000256" key="2">
    <source>
        <dbReference type="PROSITE-ProRule" id="PRU00335"/>
    </source>
</evidence>
<dbReference type="InterPro" id="IPR041467">
    <property type="entry name" value="Sco4008_C"/>
</dbReference>
<reference evidence="5" key="1">
    <citation type="submission" date="2020-08" db="EMBL/GenBank/DDBJ databases">
        <title>Whole genome shotgun sequence of Actinocatenispora sera NBRC 101916.</title>
        <authorList>
            <person name="Komaki H."/>
            <person name="Tamura T."/>
        </authorList>
    </citation>
    <scope>NUCLEOTIDE SEQUENCE</scope>
    <source>
        <strain evidence="5">NBRC 101916</strain>
    </source>
</reference>
<keyword evidence="3" id="KW-0812">Transmembrane</keyword>
<dbReference type="GO" id="GO:0006355">
    <property type="term" value="P:regulation of DNA-templated transcription"/>
    <property type="evidence" value="ECO:0007669"/>
    <property type="project" value="UniProtKB-ARBA"/>
</dbReference>
<dbReference type="AlphaFoldDB" id="A0A810L2B3"/>
<keyword evidence="3" id="KW-0472">Membrane</keyword>
<keyword evidence="1 2" id="KW-0238">DNA-binding</keyword>
<accession>A0A810L2B3</accession>
<organism evidence="5 6">
    <name type="scientific">Actinocatenispora sera</name>
    <dbReference type="NCBI Taxonomy" id="390989"/>
    <lineage>
        <taxon>Bacteria</taxon>
        <taxon>Bacillati</taxon>
        <taxon>Actinomycetota</taxon>
        <taxon>Actinomycetes</taxon>
        <taxon>Micromonosporales</taxon>
        <taxon>Micromonosporaceae</taxon>
        <taxon>Actinocatenispora</taxon>
    </lineage>
</organism>
<gene>
    <name evidence="5" type="ORF">Asera_31330</name>
</gene>
<dbReference type="KEGG" id="aser:Asera_31330"/>
<dbReference type="InterPro" id="IPR001647">
    <property type="entry name" value="HTH_TetR"/>
</dbReference>
<dbReference type="OrthoDB" id="4726108at2"/>
<keyword evidence="3" id="KW-1133">Transmembrane helix</keyword>
<dbReference type="PANTHER" id="PTHR30328:SF54">
    <property type="entry name" value="HTH-TYPE TRANSCRIPTIONAL REPRESSOR SCO4008"/>
    <property type="match status" value="1"/>
</dbReference>
<name>A0A810L2B3_9ACTN</name>
<evidence type="ECO:0000256" key="3">
    <source>
        <dbReference type="SAM" id="Phobius"/>
    </source>
</evidence>
<dbReference type="Proteomes" id="UP000680750">
    <property type="component" value="Chromosome"/>
</dbReference>
<dbReference type="SUPFAM" id="SSF48498">
    <property type="entry name" value="Tetracyclin repressor-like, C-terminal domain"/>
    <property type="match status" value="1"/>
</dbReference>
<dbReference type="InterPro" id="IPR036271">
    <property type="entry name" value="Tet_transcr_reg_TetR-rel_C_sf"/>
</dbReference>
<dbReference type="RefSeq" id="WP_030448711.1">
    <property type="nucleotide sequence ID" value="NZ_AP023354.1"/>
</dbReference>
<dbReference type="PROSITE" id="PS50977">
    <property type="entry name" value="HTH_TETR_2"/>
    <property type="match status" value="1"/>
</dbReference>
<dbReference type="Pfam" id="PF00440">
    <property type="entry name" value="TetR_N"/>
    <property type="match status" value="1"/>
</dbReference>
<dbReference type="SUPFAM" id="SSF46689">
    <property type="entry name" value="Homeodomain-like"/>
    <property type="match status" value="1"/>
</dbReference>
<dbReference type="Pfam" id="PF17926">
    <property type="entry name" value="TetR_C_21"/>
    <property type="match status" value="1"/>
</dbReference>
<feature type="domain" description="HTH tetR-type" evidence="4">
    <location>
        <begin position="6"/>
        <end position="66"/>
    </location>
</feature>
<evidence type="ECO:0000256" key="1">
    <source>
        <dbReference type="ARBA" id="ARBA00023125"/>
    </source>
</evidence>
<evidence type="ECO:0000313" key="6">
    <source>
        <dbReference type="Proteomes" id="UP000680750"/>
    </source>
</evidence>
<sequence>MAWDTARTRQLLLDAAVQEYAQHGPVGARMDRIASSAGVNKERIYQYFGNKQQLFGVVLDQELGRLAAAVPLTDALADDLGEYAGRVYDYHAEHPHLVRLMHWEGLQAGDEPVPAEADRTRYYAGKVAALAQAQRRGTVNAAENPAYLLYAVVALTVWWLSVPQIVRMMTAGADADTPAGRRAALVAMVRRIAG</sequence>
<proteinExistence type="predicted"/>
<feature type="DNA-binding region" description="H-T-H motif" evidence="2">
    <location>
        <begin position="29"/>
        <end position="48"/>
    </location>
</feature>
<dbReference type="GO" id="GO:0003677">
    <property type="term" value="F:DNA binding"/>
    <property type="evidence" value="ECO:0007669"/>
    <property type="project" value="UniProtKB-UniRule"/>
</dbReference>
<dbReference type="InterPro" id="IPR050109">
    <property type="entry name" value="HTH-type_TetR-like_transc_reg"/>
</dbReference>
<dbReference type="Gene3D" id="1.10.357.10">
    <property type="entry name" value="Tetracycline Repressor, domain 2"/>
    <property type="match status" value="1"/>
</dbReference>
<feature type="transmembrane region" description="Helical" evidence="3">
    <location>
        <begin position="145"/>
        <end position="162"/>
    </location>
</feature>